<dbReference type="SUPFAM" id="SSF48498">
    <property type="entry name" value="Tetracyclin repressor-like, C-terminal domain"/>
    <property type="match status" value="1"/>
</dbReference>
<evidence type="ECO:0000313" key="7">
    <source>
        <dbReference type="EMBL" id="RKN74926.1"/>
    </source>
</evidence>
<dbReference type="OrthoDB" id="9816296at2"/>
<evidence type="ECO:0000313" key="8">
    <source>
        <dbReference type="Proteomes" id="UP000282311"/>
    </source>
</evidence>
<dbReference type="SUPFAM" id="SSF46689">
    <property type="entry name" value="Homeodomain-like"/>
    <property type="match status" value="1"/>
</dbReference>
<feature type="domain" description="HTH tetR-type" evidence="6">
    <location>
        <begin position="8"/>
        <end position="68"/>
    </location>
</feature>
<keyword evidence="1" id="KW-0678">Repressor</keyword>
<dbReference type="PANTHER" id="PTHR30055:SF226">
    <property type="entry name" value="HTH-TYPE TRANSCRIPTIONAL REGULATOR PKSA"/>
    <property type="match status" value="1"/>
</dbReference>
<evidence type="ECO:0000259" key="6">
    <source>
        <dbReference type="PROSITE" id="PS50977"/>
    </source>
</evidence>
<gene>
    <name evidence="7" type="ORF">D7M11_26995</name>
</gene>
<dbReference type="GO" id="GO:0003700">
    <property type="term" value="F:DNA-binding transcription factor activity"/>
    <property type="evidence" value="ECO:0007669"/>
    <property type="project" value="TreeGrafter"/>
</dbReference>
<feature type="DNA-binding region" description="H-T-H motif" evidence="5">
    <location>
        <begin position="31"/>
        <end position="50"/>
    </location>
</feature>
<dbReference type="PROSITE" id="PS50977">
    <property type="entry name" value="HTH_TETR_2"/>
    <property type="match status" value="1"/>
</dbReference>
<dbReference type="RefSeq" id="WP_120750373.1">
    <property type="nucleotide sequence ID" value="NZ_RBAH01000024.1"/>
</dbReference>
<dbReference type="AlphaFoldDB" id="A0A3B0BTH1"/>
<dbReference type="Gene3D" id="1.10.357.10">
    <property type="entry name" value="Tetracycline Repressor, domain 2"/>
    <property type="match status" value="1"/>
</dbReference>
<evidence type="ECO:0000256" key="2">
    <source>
        <dbReference type="ARBA" id="ARBA00023015"/>
    </source>
</evidence>
<evidence type="ECO:0000256" key="4">
    <source>
        <dbReference type="ARBA" id="ARBA00023163"/>
    </source>
</evidence>
<dbReference type="InterPro" id="IPR036271">
    <property type="entry name" value="Tet_transcr_reg_TetR-rel_C_sf"/>
</dbReference>
<evidence type="ECO:0000256" key="3">
    <source>
        <dbReference type="ARBA" id="ARBA00023125"/>
    </source>
</evidence>
<comment type="caution">
    <text evidence="7">The sequence shown here is derived from an EMBL/GenBank/DDBJ whole genome shotgun (WGS) entry which is preliminary data.</text>
</comment>
<organism evidence="7 8">
    <name type="scientific">Paenibacillus ginsengarvi</name>
    <dbReference type="NCBI Taxonomy" id="400777"/>
    <lineage>
        <taxon>Bacteria</taxon>
        <taxon>Bacillati</taxon>
        <taxon>Bacillota</taxon>
        <taxon>Bacilli</taxon>
        <taxon>Bacillales</taxon>
        <taxon>Paenibacillaceae</taxon>
        <taxon>Paenibacillus</taxon>
    </lineage>
</organism>
<dbReference type="EMBL" id="RBAH01000024">
    <property type="protein sequence ID" value="RKN74926.1"/>
    <property type="molecule type" value="Genomic_DNA"/>
</dbReference>
<keyword evidence="4" id="KW-0804">Transcription</keyword>
<protein>
    <submittedName>
        <fullName evidence="7">TetR family transcriptional regulator</fullName>
    </submittedName>
</protein>
<dbReference type="GO" id="GO:0000976">
    <property type="term" value="F:transcription cis-regulatory region binding"/>
    <property type="evidence" value="ECO:0007669"/>
    <property type="project" value="TreeGrafter"/>
</dbReference>
<dbReference type="Proteomes" id="UP000282311">
    <property type="component" value="Unassembled WGS sequence"/>
</dbReference>
<keyword evidence="8" id="KW-1185">Reference proteome</keyword>
<dbReference type="InterPro" id="IPR039538">
    <property type="entry name" value="BetI_C"/>
</dbReference>
<sequence>MPKIVNRDHRREQLAEAAWRVIRREGMEGVSVRSVAEEAGMSLGSLRHYFATQSELLSFSMRLVTERVRKRIVSSRRSGDPRVDIESLIGEMIPLDPERLAECEVWLAFVGSTPAHPELRSLCEEVHDALYGFFRSIVDSLLALKLVKSGVDAELEAMRLHALVDGLVVHGVSRSPKATPAEIMRIVSYHLDSIMTQ</sequence>
<evidence type="ECO:0000256" key="1">
    <source>
        <dbReference type="ARBA" id="ARBA00022491"/>
    </source>
</evidence>
<dbReference type="InterPro" id="IPR001647">
    <property type="entry name" value="HTH_TetR"/>
</dbReference>
<accession>A0A3B0BTH1</accession>
<evidence type="ECO:0000256" key="5">
    <source>
        <dbReference type="PROSITE-ProRule" id="PRU00335"/>
    </source>
</evidence>
<reference evidence="7 8" key="1">
    <citation type="journal article" date="2007" name="Int. J. Syst. Evol. Microbiol.">
        <title>Paenibacillus ginsengarvi sp. nov., isolated from soil from ginseng cultivation.</title>
        <authorList>
            <person name="Yoon M.H."/>
            <person name="Ten L.N."/>
            <person name="Im W.T."/>
        </authorList>
    </citation>
    <scope>NUCLEOTIDE SEQUENCE [LARGE SCALE GENOMIC DNA]</scope>
    <source>
        <strain evidence="7 8">KCTC 13059</strain>
    </source>
</reference>
<dbReference type="Pfam" id="PF00440">
    <property type="entry name" value="TetR_N"/>
    <property type="match status" value="1"/>
</dbReference>
<dbReference type="PANTHER" id="PTHR30055">
    <property type="entry name" value="HTH-TYPE TRANSCRIPTIONAL REGULATOR RUTR"/>
    <property type="match status" value="1"/>
</dbReference>
<proteinExistence type="predicted"/>
<dbReference type="InterPro" id="IPR050109">
    <property type="entry name" value="HTH-type_TetR-like_transc_reg"/>
</dbReference>
<keyword evidence="3 5" id="KW-0238">DNA-binding</keyword>
<dbReference type="Pfam" id="PF13977">
    <property type="entry name" value="TetR_C_6"/>
    <property type="match status" value="1"/>
</dbReference>
<name>A0A3B0BTH1_9BACL</name>
<keyword evidence="2" id="KW-0805">Transcription regulation</keyword>
<dbReference type="InterPro" id="IPR009057">
    <property type="entry name" value="Homeodomain-like_sf"/>
</dbReference>